<reference evidence="1 2" key="1">
    <citation type="journal article" date="2017" name="Mol. Ecol.">
        <title>Comparative and population genomic landscape of Phellinus noxius: A hypervariable fungus causing root rot in trees.</title>
        <authorList>
            <person name="Chung C.L."/>
            <person name="Lee T.J."/>
            <person name="Akiba M."/>
            <person name="Lee H.H."/>
            <person name="Kuo T.H."/>
            <person name="Liu D."/>
            <person name="Ke H.M."/>
            <person name="Yokoi T."/>
            <person name="Roa M.B."/>
            <person name="Lu M.J."/>
            <person name="Chang Y.Y."/>
            <person name="Ann P.J."/>
            <person name="Tsai J.N."/>
            <person name="Chen C.Y."/>
            <person name="Tzean S.S."/>
            <person name="Ota Y."/>
            <person name="Hattori T."/>
            <person name="Sahashi N."/>
            <person name="Liou R.F."/>
            <person name="Kikuchi T."/>
            <person name="Tsai I.J."/>
        </authorList>
    </citation>
    <scope>NUCLEOTIDE SEQUENCE [LARGE SCALE GENOMIC DNA]</scope>
    <source>
        <strain evidence="1 2">FFPRI411160</strain>
    </source>
</reference>
<accession>A0A286U6U1</accession>
<gene>
    <name evidence="1" type="ORF">PNOK_0905900</name>
</gene>
<dbReference type="OrthoDB" id="3037019at2759"/>
<dbReference type="InParanoid" id="A0A286U6U1"/>
<comment type="caution">
    <text evidence="1">The sequence shown here is derived from an EMBL/GenBank/DDBJ whole genome shotgun (WGS) entry which is preliminary data.</text>
</comment>
<dbReference type="Proteomes" id="UP000217199">
    <property type="component" value="Unassembled WGS sequence"/>
</dbReference>
<evidence type="ECO:0000313" key="1">
    <source>
        <dbReference type="EMBL" id="PAV15298.1"/>
    </source>
</evidence>
<name>A0A286U6U1_9AGAM</name>
<dbReference type="EMBL" id="NBII01000010">
    <property type="protein sequence ID" value="PAV15298.1"/>
    <property type="molecule type" value="Genomic_DNA"/>
</dbReference>
<organism evidence="1 2">
    <name type="scientific">Pyrrhoderma noxium</name>
    <dbReference type="NCBI Taxonomy" id="2282107"/>
    <lineage>
        <taxon>Eukaryota</taxon>
        <taxon>Fungi</taxon>
        <taxon>Dikarya</taxon>
        <taxon>Basidiomycota</taxon>
        <taxon>Agaricomycotina</taxon>
        <taxon>Agaricomycetes</taxon>
        <taxon>Hymenochaetales</taxon>
        <taxon>Hymenochaetaceae</taxon>
        <taxon>Pyrrhoderma</taxon>
    </lineage>
</organism>
<protein>
    <submittedName>
        <fullName evidence="1">Uncharacterized protein</fullName>
    </submittedName>
</protein>
<evidence type="ECO:0000313" key="2">
    <source>
        <dbReference type="Proteomes" id="UP000217199"/>
    </source>
</evidence>
<dbReference type="AlphaFoldDB" id="A0A286U6U1"/>
<keyword evidence="2" id="KW-1185">Reference proteome</keyword>
<sequence>MIVGEAITKFVVIVKVKIVEDAIALIKGISICGSGTNLAQAYKLTRIDWSIQLSVACILFILAIFKSSEHWRSLGYTRSNLNYIVIRDQIIYYIANMGIISLQASTNGSSAGPGYYILTAFANPNVLCLLGSRMFINLIEAGQSDIKNGSGTDVQSSRGSAVSEIQFGDHSGHRSVNNNLTGYQITDGMVSEIEFVDGEDWGTLLGK</sequence>
<proteinExistence type="predicted"/>